<dbReference type="PRINTS" id="PR00081">
    <property type="entry name" value="GDHRDH"/>
</dbReference>
<dbReference type="Gene3D" id="3.40.50.720">
    <property type="entry name" value="NAD(P)-binding Rossmann-like Domain"/>
    <property type="match status" value="1"/>
</dbReference>
<evidence type="ECO:0000256" key="1">
    <source>
        <dbReference type="ARBA" id="ARBA00006484"/>
    </source>
</evidence>
<dbReference type="PANTHER" id="PTHR48107">
    <property type="entry name" value="NADPH-DEPENDENT ALDEHYDE REDUCTASE-LIKE PROTEIN, CHLOROPLASTIC-RELATED"/>
    <property type="match status" value="1"/>
</dbReference>
<dbReference type="PANTHER" id="PTHR48107:SF16">
    <property type="entry name" value="NADPH-DEPENDENT ALDEHYDE REDUCTASE 1, CHLOROPLASTIC"/>
    <property type="match status" value="1"/>
</dbReference>
<dbReference type="SUPFAM" id="SSF51735">
    <property type="entry name" value="NAD(P)-binding Rossmann-fold domains"/>
    <property type="match status" value="1"/>
</dbReference>
<dbReference type="PRINTS" id="PR00080">
    <property type="entry name" value="SDRFAMILY"/>
</dbReference>
<dbReference type="Pfam" id="PF13561">
    <property type="entry name" value="adh_short_C2"/>
    <property type="match status" value="1"/>
</dbReference>
<dbReference type="InterPro" id="IPR002347">
    <property type="entry name" value="SDR_fam"/>
</dbReference>
<evidence type="ECO:0000313" key="5">
    <source>
        <dbReference type="Proteomes" id="UP001500034"/>
    </source>
</evidence>
<feature type="region of interest" description="Disordered" evidence="3">
    <location>
        <begin position="1"/>
        <end position="43"/>
    </location>
</feature>
<dbReference type="Proteomes" id="UP001500034">
    <property type="component" value="Unassembled WGS sequence"/>
</dbReference>
<keyword evidence="5" id="KW-1185">Reference proteome</keyword>
<dbReference type="PROSITE" id="PS00061">
    <property type="entry name" value="ADH_SHORT"/>
    <property type="match status" value="1"/>
</dbReference>
<accession>A0ABP7NNB4</accession>
<name>A0ABP7NNB4_9ACTN</name>
<proteinExistence type="inferred from homology"/>
<dbReference type="InterPro" id="IPR020904">
    <property type="entry name" value="Sc_DH/Rdtase_CS"/>
</dbReference>
<organism evidence="4 5">
    <name type="scientific">Streptomyces marokkonensis</name>
    <dbReference type="NCBI Taxonomy" id="324855"/>
    <lineage>
        <taxon>Bacteria</taxon>
        <taxon>Bacillati</taxon>
        <taxon>Actinomycetota</taxon>
        <taxon>Actinomycetes</taxon>
        <taxon>Kitasatosporales</taxon>
        <taxon>Streptomycetaceae</taxon>
        <taxon>Streptomyces</taxon>
    </lineage>
</organism>
<gene>
    <name evidence="4" type="ORF">GCM10022384_00800</name>
</gene>
<evidence type="ECO:0000256" key="2">
    <source>
        <dbReference type="ARBA" id="ARBA00023002"/>
    </source>
</evidence>
<sequence>MAERNGTGSGPLDRPAMPQEEAELSPPYRFQRQQRPGLEERMEVRPRYLAPNYRGSGKLAGKVALITGGDSGIGRSVAVLYAREGADVAIVHLPEEQRDADETRKAVEKEGRTCLLLPGDLCEPAFCADVVERTVAELGGLNVLVSNAAYLNSQNSLCDLTAEDFDRVFKTNVYAYFHLVMAALPHLSHGDAVIATASEEALKGSEMMMDYAASKAALVVFTKSIAPHLAERGVRANIVSPGPTWTVLNLAGQRFPDDYLTNLGSSAPMGRVAQPEEVAPAYVYLASDADSSFTVGEVVAVTGGLTDTR</sequence>
<comment type="similarity">
    <text evidence="1">Belongs to the short-chain dehydrogenases/reductases (SDR) family.</text>
</comment>
<dbReference type="EMBL" id="BAABCQ010000001">
    <property type="protein sequence ID" value="GAA3950824.1"/>
    <property type="molecule type" value="Genomic_DNA"/>
</dbReference>
<keyword evidence="2" id="KW-0560">Oxidoreductase</keyword>
<dbReference type="InterPro" id="IPR036291">
    <property type="entry name" value="NAD(P)-bd_dom_sf"/>
</dbReference>
<evidence type="ECO:0000313" key="4">
    <source>
        <dbReference type="EMBL" id="GAA3950824.1"/>
    </source>
</evidence>
<protein>
    <submittedName>
        <fullName evidence="4">SDR family oxidoreductase</fullName>
    </submittedName>
</protein>
<reference evidence="5" key="1">
    <citation type="journal article" date="2019" name="Int. J. Syst. Evol. Microbiol.">
        <title>The Global Catalogue of Microorganisms (GCM) 10K type strain sequencing project: providing services to taxonomists for standard genome sequencing and annotation.</title>
        <authorList>
            <consortium name="The Broad Institute Genomics Platform"/>
            <consortium name="The Broad Institute Genome Sequencing Center for Infectious Disease"/>
            <person name="Wu L."/>
            <person name="Ma J."/>
        </authorList>
    </citation>
    <scope>NUCLEOTIDE SEQUENCE [LARGE SCALE GENOMIC DNA]</scope>
    <source>
        <strain evidence="5">JCM 17027</strain>
    </source>
</reference>
<comment type="caution">
    <text evidence="4">The sequence shown here is derived from an EMBL/GenBank/DDBJ whole genome shotgun (WGS) entry which is preliminary data.</text>
</comment>
<evidence type="ECO:0000256" key="3">
    <source>
        <dbReference type="SAM" id="MobiDB-lite"/>
    </source>
</evidence>